<feature type="domain" description="4Fe-4S Wbl-type" evidence="12">
    <location>
        <begin position="30"/>
        <end position="88"/>
    </location>
</feature>
<evidence type="ECO:0000256" key="8">
    <source>
        <dbReference type="ARBA" id="ARBA00023015"/>
    </source>
</evidence>
<keyword evidence="7" id="KW-0411">Iron-sulfur</keyword>
<proteinExistence type="inferred from homology"/>
<comment type="cofactor">
    <cofactor evidence="1">
        <name>[4Fe-4S] cluster</name>
        <dbReference type="ChEBI" id="CHEBI:49883"/>
    </cofactor>
</comment>
<evidence type="ECO:0000256" key="6">
    <source>
        <dbReference type="ARBA" id="ARBA00023004"/>
    </source>
</evidence>
<evidence type="ECO:0000256" key="4">
    <source>
        <dbReference type="ARBA" id="ARBA00022485"/>
    </source>
</evidence>
<dbReference type="PANTHER" id="PTHR38839">
    <property type="entry name" value="TRANSCRIPTIONAL REGULATOR WHID-RELATED"/>
    <property type="match status" value="1"/>
</dbReference>
<comment type="similarity">
    <text evidence="3">Belongs to the WhiB family.</text>
</comment>
<dbReference type="EMBL" id="SMKS01000008">
    <property type="protein sequence ID" value="TDD08103.1"/>
    <property type="molecule type" value="Genomic_DNA"/>
</dbReference>
<evidence type="ECO:0000256" key="3">
    <source>
        <dbReference type="ARBA" id="ARBA00006597"/>
    </source>
</evidence>
<evidence type="ECO:0000256" key="5">
    <source>
        <dbReference type="ARBA" id="ARBA00022723"/>
    </source>
</evidence>
<dbReference type="GO" id="GO:0045892">
    <property type="term" value="P:negative regulation of DNA-templated transcription"/>
    <property type="evidence" value="ECO:0007669"/>
    <property type="project" value="TreeGrafter"/>
</dbReference>
<evidence type="ECO:0000256" key="1">
    <source>
        <dbReference type="ARBA" id="ARBA00001966"/>
    </source>
</evidence>
<accession>A0A4R4VXF1</accession>
<evidence type="ECO:0000256" key="10">
    <source>
        <dbReference type="ARBA" id="ARBA00023157"/>
    </source>
</evidence>
<keyword evidence="10" id="KW-1015">Disulfide bond</keyword>
<dbReference type="GO" id="GO:0045454">
    <property type="term" value="P:cell redox homeostasis"/>
    <property type="evidence" value="ECO:0007669"/>
    <property type="project" value="TreeGrafter"/>
</dbReference>
<comment type="subcellular location">
    <subcellularLocation>
        <location evidence="2">Cytoplasm</location>
    </subcellularLocation>
</comment>
<keyword evidence="4" id="KW-0004">4Fe-4S</keyword>
<dbReference type="InterPro" id="IPR034768">
    <property type="entry name" value="4FE4S_WBL"/>
</dbReference>
<evidence type="ECO:0000259" key="12">
    <source>
        <dbReference type="PROSITE" id="PS51674"/>
    </source>
</evidence>
<sequence>MTTQQRIERHDALYKLLTNLPGADFGVAPECSETDPEIFFPEPGRVDLARRAIAICERCPVLEACREKAVLHGELGIWGGTTETQREKIRAARRRIQRGQEAA</sequence>
<dbReference type="GO" id="GO:0047134">
    <property type="term" value="F:protein-disulfide reductase [NAD(P)H] activity"/>
    <property type="evidence" value="ECO:0007669"/>
    <property type="project" value="TreeGrafter"/>
</dbReference>
<evidence type="ECO:0000313" key="14">
    <source>
        <dbReference type="Proteomes" id="UP000295674"/>
    </source>
</evidence>
<dbReference type="AlphaFoldDB" id="A0A4R4VXF1"/>
<dbReference type="Pfam" id="PF02467">
    <property type="entry name" value="Whib"/>
    <property type="match status" value="1"/>
</dbReference>
<evidence type="ECO:0000256" key="7">
    <source>
        <dbReference type="ARBA" id="ARBA00023014"/>
    </source>
</evidence>
<dbReference type="RefSeq" id="WP_132673308.1">
    <property type="nucleotide sequence ID" value="NZ_SMKS01000008.1"/>
</dbReference>
<dbReference type="GO" id="GO:0005737">
    <property type="term" value="C:cytoplasm"/>
    <property type="evidence" value="ECO:0007669"/>
    <property type="project" value="UniProtKB-SubCell"/>
</dbReference>
<dbReference type="Proteomes" id="UP000295674">
    <property type="component" value="Unassembled WGS sequence"/>
</dbReference>
<dbReference type="GO" id="GO:0003677">
    <property type="term" value="F:DNA binding"/>
    <property type="evidence" value="ECO:0007669"/>
    <property type="project" value="UniProtKB-KW"/>
</dbReference>
<keyword evidence="14" id="KW-1185">Reference proteome</keyword>
<dbReference type="OrthoDB" id="4249150at2"/>
<dbReference type="GO" id="GO:0051539">
    <property type="term" value="F:4 iron, 4 sulfur cluster binding"/>
    <property type="evidence" value="ECO:0007669"/>
    <property type="project" value="UniProtKB-KW"/>
</dbReference>
<keyword evidence="9" id="KW-0238">DNA-binding</keyword>
<keyword evidence="11" id="KW-0804">Transcription</keyword>
<reference evidence="13 14" key="1">
    <citation type="submission" date="2019-03" db="EMBL/GenBank/DDBJ databases">
        <title>Draft genome sequences of novel Actinobacteria.</title>
        <authorList>
            <person name="Sahin N."/>
            <person name="Ay H."/>
            <person name="Saygin H."/>
        </authorList>
    </citation>
    <scope>NUCLEOTIDE SEQUENCE [LARGE SCALE GENOMIC DNA]</scope>
    <source>
        <strain evidence="13 14">16K309</strain>
    </source>
</reference>
<keyword evidence="8" id="KW-0805">Transcription regulation</keyword>
<evidence type="ECO:0000313" key="13">
    <source>
        <dbReference type="EMBL" id="TDD08103.1"/>
    </source>
</evidence>
<dbReference type="InterPro" id="IPR003482">
    <property type="entry name" value="Whib"/>
</dbReference>
<protein>
    <submittedName>
        <fullName evidence="13">WhiB family transcriptional regulator</fullName>
    </submittedName>
</protein>
<dbReference type="PROSITE" id="PS51674">
    <property type="entry name" value="4FE4S_WBL"/>
    <property type="match status" value="1"/>
</dbReference>
<keyword evidence="6" id="KW-0408">Iron</keyword>
<comment type="caution">
    <text evidence="13">The sequence shown here is derived from an EMBL/GenBank/DDBJ whole genome shotgun (WGS) entry which is preliminary data.</text>
</comment>
<evidence type="ECO:0000256" key="2">
    <source>
        <dbReference type="ARBA" id="ARBA00004496"/>
    </source>
</evidence>
<name>A0A4R4VXF1_9PSEU</name>
<organism evidence="13 14">
    <name type="scientific">Saccharopolyspora terrae</name>
    <dbReference type="NCBI Taxonomy" id="2530384"/>
    <lineage>
        <taxon>Bacteria</taxon>
        <taxon>Bacillati</taxon>
        <taxon>Actinomycetota</taxon>
        <taxon>Actinomycetes</taxon>
        <taxon>Pseudonocardiales</taxon>
        <taxon>Pseudonocardiaceae</taxon>
        <taxon>Saccharopolyspora</taxon>
    </lineage>
</organism>
<keyword evidence="5" id="KW-0479">Metal-binding</keyword>
<dbReference type="GO" id="GO:0046872">
    <property type="term" value="F:metal ion binding"/>
    <property type="evidence" value="ECO:0007669"/>
    <property type="project" value="UniProtKB-KW"/>
</dbReference>
<evidence type="ECO:0000256" key="11">
    <source>
        <dbReference type="ARBA" id="ARBA00023163"/>
    </source>
</evidence>
<gene>
    <name evidence="13" type="ORF">E1181_07970</name>
</gene>
<evidence type="ECO:0000256" key="9">
    <source>
        <dbReference type="ARBA" id="ARBA00023125"/>
    </source>
</evidence>